<dbReference type="Pfam" id="PF23395">
    <property type="entry name" value="SAM_6"/>
    <property type="match status" value="1"/>
</dbReference>
<name>A0AAD9SR64_PHOAM</name>
<evidence type="ECO:0000313" key="5">
    <source>
        <dbReference type="EMBL" id="KAK2613715.1"/>
    </source>
</evidence>
<feature type="region of interest" description="Disordered" evidence="1">
    <location>
        <begin position="449"/>
        <end position="468"/>
    </location>
</feature>
<evidence type="ECO:0000256" key="1">
    <source>
        <dbReference type="SAM" id="MobiDB-lite"/>
    </source>
</evidence>
<feature type="domain" description="LYC1 C-terminal" evidence="2">
    <location>
        <begin position="215"/>
        <end position="418"/>
    </location>
</feature>
<reference evidence="5" key="1">
    <citation type="submission" date="2023-06" db="EMBL/GenBank/DDBJ databases">
        <authorList>
            <person name="Noh H."/>
        </authorList>
    </citation>
    <scope>NUCLEOTIDE SEQUENCE</scope>
    <source>
        <strain evidence="5">DUCC20226</strain>
    </source>
</reference>
<dbReference type="InterPro" id="IPR053013">
    <property type="entry name" value="LAT"/>
</dbReference>
<feature type="domain" description="SAM-like" evidence="4">
    <location>
        <begin position="1300"/>
        <end position="1372"/>
    </location>
</feature>
<sequence length="1380" mass="154080">MQGKTKKNYFLLSAPADQIDRKMGSSVDGLPSAEHPDLVLTESTKAELQHVWGLHHPMWGPALRIEDYLSREEFLMTVPLAKNGGVTHWILTDKNSAPDNRPIYASCESLRKRALASRLGPDGPVVQDGIAHGIASVFTNPQYRGKGYASRMMKELGPKLAEWSEGRKDPKAEENGVTRSLFSVLYSDIGKNFYAKNGWAAFESTHLCFKPVVGAAEASPSKAKPLGYHDIAILSHLDENLLRGKMLQQAKGLASGDKKVCAAIAPELDQILWHLMREDFMTKHIFHKTPEVRGALFGEPEKRIWAVWTRGYYGGLDKIEGNTFHILRFAVEDETSPDDYVAEGFRAIIQIAQAEAAEWRSFDIQMWNPSQLLKKAAEKSGIEYELVDREKDSIASLMWYGDEPTAEVDWVANEKFAWSHGNQALVQAGVQKAGAAMWRASPLTAAIHTSRGLPRSPPSSMDSEGDYKSPDQAGHLYMYAEEPLRVPDEALQYAYENDLIRDHTLDSFSITHLLSRLVQSTLPSITEDGFTDCSHLPDLELPVPQLRSEVITIAHSALKLIYDVRRELTDDEVKRLTQDVIDSGNLKNLRFELPILRTDNWRDMREFRKQMESRRDVRIKDHQLPLDPVTVEDGEGMELPGSARSDAEKLLKKLEGEKLGVTRSSLKLLADAVKDVYTEEDQWNFLMEEARKIKWVKNPALEKLEMPISPKFRPDHLISSDDAYLIPIPSDPSSSIFADDLRAAEERLFKEHGDVWSEPTSPIIDRFLDTELSKEEETELLTGSFQQHPTERLIDGHRIDLPLLPGVSPMKPSLAGPEAFGTFVAEELRIEDLTNEFVETFSGDNLEDELANVADSAMRTIEQEQLQANDAIARVPVPIMDFSIADPDWVRLGNNAAAIFKWIQCGNDRLFRFPKWPRDGVTESKLIWRPIGSGAGTASTKEVIQAADTLIEKFIEPLEGDEMPNSLSFVQKREKLAILEFNAEDDEIESQLVRPALFMTNSHKVVRKRAIDSVDDAIAKKSRPSADDVAGNNESLLLGGSPGASAKLLTNFMELHAPKKKWSVSKYFPSTKSAIPVIPPLKGSSKKPRGSGGSEVAVEQETARHSELAPQAPFPSFEPTSVPLTIFISLSAPRHLIRALEGFFPGLTLIERDYSKHNTSVWSPGSVSRTEVVPPLAYDADITLAPSTGLIITSMIMVRQKPRPQLAKNGLQERIEKVSLRYDRLIILVGGEGGPEDTLREMASSDTIALAEFQGFSSGLDCNVLVYYIGGGDNTLSKWVASLVCRYGQTDQIVQTCLIEVETLWELWLRRAGFNVYAAQMVAGQLKVPNTEADMTQGHLGLAAFTTMTRKERMRRFGPMVGPQVLERVSQTVDEIWNRD</sequence>
<accession>A0AAD9SR64</accession>
<gene>
    <name evidence="5" type="ORF">N8I77_000607</name>
</gene>
<feature type="domain" description="DUF7102" evidence="3">
    <location>
        <begin position="1125"/>
        <end position="1289"/>
    </location>
</feature>
<dbReference type="InterPro" id="IPR016181">
    <property type="entry name" value="Acyl_CoA_acyltransferase"/>
</dbReference>
<dbReference type="CDD" id="cd04301">
    <property type="entry name" value="NAT_SF"/>
    <property type="match status" value="1"/>
</dbReference>
<keyword evidence="6" id="KW-1185">Reference proteome</keyword>
<evidence type="ECO:0000259" key="2">
    <source>
        <dbReference type="Pfam" id="PF22998"/>
    </source>
</evidence>
<dbReference type="InterPro" id="IPR055528">
    <property type="entry name" value="DUF7102"/>
</dbReference>
<feature type="region of interest" description="Disordered" evidence="1">
    <location>
        <begin position="1078"/>
        <end position="1114"/>
    </location>
</feature>
<dbReference type="Pfam" id="PF23394">
    <property type="entry name" value="DUF7102"/>
    <property type="match status" value="1"/>
</dbReference>
<dbReference type="Gene3D" id="3.40.630.30">
    <property type="match status" value="1"/>
</dbReference>
<dbReference type="SUPFAM" id="SSF55729">
    <property type="entry name" value="Acyl-CoA N-acyltransferases (Nat)"/>
    <property type="match status" value="1"/>
</dbReference>
<organism evidence="5 6">
    <name type="scientific">Phomopsis amygdali</name>
    <name type="common">Fusicoccum amygdali</name>
    <dbReference type="NCBI Taxonomy" id="1214568"/>
    <lineage>
        <taxon>Eukaryota</taxon>
        <taxon>Fungi</taxon>
        <taxon>Dikarya</taxon>
        <taxon>Ascomycota</taxon>
        <taxon>Pezizomycotina</taxon>
        <taxon>Sordariomycetes</taxon>
        <taxon>Sordariomycetidae</taxon>
        <taxon>Diaporthales</taxon>
        <taxon>Diaporthaceae</taxon>
        <taxon>Diaporthe</taxon>
    </lineage>
</organism>
<dbReference type="PANTHER" id="PTHR34815:SF4">
    <property type="entry name" value="N-ACETYLTRANSFERASE DOMAIN-CONTAINING PROTEIN"/>
    <property type="match status" value="1"/>
</dbReference>
<proteinExistence type="predicted"/>
<protein>
    <recommendedName>
        <fullName evidence="7">N-acetyltransferase domain-containing protein</fullName>
    </recommendedName>
</protein>
<dbReference type="Proteomes" id="UP001265746">
    <property type="component" value="Unassembled WGS sequence"/>
</dbReference>
<evidence type="ECO:0008006" key="7">
    <source>
        <dbReference type="Google" id="ProtNLM"/>
    </source>
</evidence>
<evidence type="ECO:0000259" key="3">
    <source>
        <dbReference type="Pfam" id="PF23394"/>
    </source>
</evidence>
<dbReference type="EMBL" id="JAUJFL010000001">
    <property type="protein sequence ID" value="KAK2613715.1"/>
    <property type="molecule type" value="Genomic_DNA"/>
</dbReference>
<dbReference type="InterPro" id="IPR055100">
    <property type="entry name" value="GNAT_LYC1-like"/>
</dbReference>
<evidence type="ECO:0000313" key="6">
    <source>
        <dbReference type="Proteomes" id="UP001265746"/>
    </source>
</evidence>
<evidence type="ECO:0000259" key="4">
    <source>
        <dbReference type="Pfam" id="PF23395"/>
    </source>
</evidence>
<dbReference type="InterPro" id="IPR057559">
    <property type="entry name" value="SAM_6"/>
</dbReference>
<dbReference type="PANTHER" id="PTHR34815">
    <property type="entry name" value="LYSINE ACETYLTRANSFERASE"/>
    <property type="match status" value="1"/>
</dbReference>
<comment type="caution">
    <text evidence="5">The sequence shown here is derived from an EMBL/GenBank/DDBJ whole genome shotgun (WGS) entry which is preliminary data.</text>
</comment>
<dbReference type="Pfam" id="PF22998">
    <property type="entry name" value="GNAT_LYC1-like"/>
    <property type="match status" value="1"/>
</dbReference>